<dbReference type="PANTHER" id="PTHR11364:SF27">
    <property type="entry name" value="SULFURTRANSFERASE"/>
    <property type="match status" value="1"/>
</dbReference>
<organism evidence="5 6">
    <name type="scientific">Acetobacter sacchari</name>
    <dbReference type="NCBI Taxonomy" id="2661687"/>
    <lineage>
        <taxon>Bacteria</taxon>
        <taxon>Pseudomonadati</taxon>
        <taxon>Pseudomonadota</taxon>
        <taxon>Alphaproteobacteria</taxon>
        <taxon>Acetobacterales</taxon>
        <taxon>Acetobacteraceae</taxon>
        <taxon>Acetobacter</taxon>
    </lineage>
</organism>
<dbReference type="PROSITE" id="PS50206">
    <property type="entry name" value="RHODANESE_3"/>
    <property type="match status" value="2"/>
</dbReference>
<evidence type="ECO:0000256" key="2">
    <source>
        <dbReference type="ARBA" id="ARBA00022737"/>
    </source>
</evidence>
<dbReference type="SUPFAM" id="SSF52821">
    <property type="entry name" value="Rhodanese/Cell cycle control phosphatase"/>
    <property type="match status" value="2"/>
</dbReference>
<evidence type="ECO:0000259" key="4">
    <source>
        <dbReference type="PROSITE" id="PS50206"/>
    </source>
</evidence>
<dbReference type="SMART" id="SM00450">
    <property type="entry name" value="RHOD"/>
    <property type="match status" value="2"/>
</dbReference>
<dbReference type="EMBL" id="JAFVMF010000002">
    <property type="protein sequence ID" value="MBO1358634.1"/>
    <property type="molecule type" value="Genomic_DNA"/>
</dbReference>
<dbReference type="PROSITE" id="PS00683">
    <property type="entry name" value="RHODANESE_2"/>
    <property type="match status" value="1"/>
</dbReference>
<keyword evidence="6" id="KW-1185">Reference proteome</keyword>
<sequence length="300" mass="30769">MSAHPASSPRQTPLISAETLLSSISGSGVVALDATALLPGETRDPDSEFLARRIPGARRFDIDVFSDPEASLPHMAPTASRFARLAGELGLTRESTIVFYDQGNIASSCRAWWLARLFGHERVYVLDGGLPAWIAAGGAVENGPPTPAVSAVYEARLTVQRLSGLGDMLAHASHPGEVIILDARARGRFEGIAPEPRPGLSSGHIPGAVSLPFGELLGADKRFLSPGELNERLVHAGATGAAPVIATCGSGMTASVIAVAIEAAGLPPAAIYDGSWAEWASTPGAPIETGTGGPAATSAG</sequence>
<keyword evidence="2" id="KW-0677">Repeat</keyword>
<dbReference type="InterPro" id="IPR001307">
    <property type="entry name" value="Thiosulphate_STrfase_CS"/>
</dbReference>
<dbReference type="Pfam" id="PF00581">
    <property type="entry name" value="Rhodanese"/>
    <property type="match status" value="2"/>
</dbReference>
<keyword evidence="1 3" id="KW-0808">Transferase</keyword>
<feature type="domain" description="Rhodanese" evidence="4">
    <location>
        <begin position="38"/>
        <end position="142"/>
    </location>
</feature>
<evidence type="ECO:0000313" key="5">
    <source>
        <dbReference type="EMBL" id="MBO1358634.1"/>
    </source>
</evidence>
<dbReference type="CDD" id="cd01449">
    <property type="entry name" value="TST_Repeat_2"/>
    <property type="match status" value="1"/>
</dbReference>
<dbReference type="CDD" id="cd01448">
    <property type="entry name" value="TST_Repeat_1"/>
    <property type="match status" value="1"/>
</dbReference>
<name>A0ABS3LRV2_9PROT</name>
<dbReference type="Proteomes" id="UP000664771">
    <property type="component" value="Unassembled WGS sequence"/>
</dbReference>
<evidence type="ECO:0000256" key="1">
    <source>
        <dbReference type="ARBA" id="ARBA00022679"/>
    </source>
</evidence>
<evidence type="ECO:0000313" key="6">
    <source>
        <dbReference type="Proteomes" id="UP000664771"/>
    </source>
</evidence>
<protein>
    <recommendedName>
        <fullName evidence="3">Sulfurtransferase</fullName>
    </recommendedName>
</protein>
<comment type="caution">
    <text evidence="5">The sequence shown here is derived from an EMBL/GenBank/DDBJ whole genome shotgun (WGS) entry which is preliminary data.</text>
</comment>
<gene>
    <name evidence="5" type="ORF">J2D73_02320</name>
</gene>
<dbReference type="PANTHER" id="PTHR11364">
    <property type="entry name" value="THIOSULFATE SULFERTANSFERASE"/>
    <property type="match status" value="1"/>
</dbReference>
<evidence type="ECO:0000256" key="3">
    <source>
        <dbReference type="RuleBase" id="RU000507"/>
    </source>
</evidence>
<dbReference type="InterPro" id="IPR045078">
    <property type="entry name" value="TST/MPST-like"/>
</dbReference>
<reference evidence="5 6" key="1">
    <citation type="submission" date="2021-03" db="EMBL/GenBank/DDBJ databases">
        <title>The complete genome sequence of Acetobacter sacchari TBRC 11175.</title>
        <authorList>
            <person name="Charoenyingcharoen P."/>
            <person name="Yukphan P."/>
        </authorList>
    </citation>
    <scope>NUCLEOTIDE SEQUENCE [LARGE SCALE GENOMIC DNA]</scope>
    <source>
        <strain evidence="5 6">TBRC 11175</strain>
    </source>
</reference>
<accession>A0ABS3LRV2</accession>
<dbReference type="InterPro" id="IPR001763">
    <property type="entry name" value="Rhodanese-like_dom"/>
</dbReference>
<dbReference type="Gene3D" id="3.40.250.10">
    <property type="entry name" value="Rhodanese-like domain"/>
    <property type="match status" value="2"/>
</dbReference>
<feature type="domain" description="Rhodanese" evidence="4">
    <location>
        <begin position="174"/>
        <end position="288"/>
    </location>
</feature>
<dbReference type="RefSeq" id="WP_207878999.1">
    <property type="nucleotide sequence ID" value="NZ_JAFVMF010000002.1"/>
</dbReference>
<proteinExistence type="predicted"/>
<dbReference type="InterPro" id="IPR036873">
    <property type="entry name" value="Rhodanese-like_dom_sf"/>
</dbReference>